<dbReference type="Proteomes" id="UP000619033">
    <property type="component" value="Unassembled WGS sequence"/>
</dbReference>
<dbReference type="Pfam" id="PF08239">
    <property type="entry name" value="SH3_3"/>
    <property type="match status" value="1"/>
</dbReference>
<dbReference type="EMBL" id="JAESVP010000004">
    <property type="protein sequence ID" value="MBL4928304.1"/>
    <property type="molecule type" value="Genomic_DNA"/>
</dbReference>
<evidence type="ECO:0000259" key="1">
    <source>
        <dbReference type="PROSITE" id="PS51781"/>
    </source>
</evidence>
<comment type="caution">
    <text evidence="2">The sequence shown here is derived from an EMBL/GenBank/DDBJ whole genome shotgun (WGS) entry which is preliminary data.</text>
</comment>
<dbReference type="PROSITE" id="PS51781">
    <property type="entry name" value="SH3B"/>
    <property type="match status" value="1"/>
</dbReference>
<reference evidence="2" key="1">
    <citation type="submission" date="2021-01" db="EMBL/GenBank/DDBJ databases">
        <title>Genome seq and assembly of Tabrizicola sp. KVB23.</title>
        <authorList>
            <person name="Chhetri G."/>
        </authorList>
    </citation>
    <scope>NUCLEOTIDE SEQUENCE</scope>
    <source>
        <strain evidence="2">KVB23</strain>
    </source>
</reference>
<accession>A0A8J7MUS6</accession>
<feature type="domain" description="SH3b" evidence="1">
    <location>
        <begin position="92"/>
        <end position="158"/>
    </location>
</feature>
<organism evidence="2 3">
    <name type="scientific">Fuscibacter oryzae</name>
    <dbReference type="NCBI Taxonomy" id="2803939"/>
    <lineage>
        <taxon>Bacteria</taxon>
        <taxon>Pseudomonadati</taxon>
        <taxon>Pseudomonadota</taxon>
        <taxon>Alphaproteobacteria</taxon>
        <taxon>Rhodobacterales</taxon>
        <taxon>Paracoccaceae</taxon>
        <taxon>Fuscibacter</taxon>
    </lineage>
</organism>
<gene>
    <name evidence="2" type="ORF">JI744_09325</name>
</gene>
<evidence type="ECO:0000313" key="3">
    <source>
        <dbReference type="Proteomes" id="UP000619033"/>
    </source>
</evidence>
<dbReference type="InterPro" id="IPR003646">
    <property type="entry name" value="SH3-like_bac-type"/>
</dbReference>
<name>A0A8J7MUS6_9RHOB</name>
<dbReference type="RefSeq" id="WP_202659924.1">
    <property type="nucleotide sequence ID" value="NZ_JAESVP010000004.1"/>
</dbReference>
<protein>
    <submittedName>
        <fullName evidence="2">SH3 domain-containing protein</fullName>
    </submittedName>
</protein>
<proteinExistence type="predicted"/>
<dbReference type="AlphaFoldDB" id="A0A8J7MUS6"/>
<sequence>MFRLTALLGAGIYLAMLVGGVDRGQQRFGLMAAPEMGRPAIVAAAEPAAPAVVQPQVQPAAFVPSAPVMVTPAVEVAPPEAQLPDAPAEVAAEVAVVVQYISTNANLREGPGTDFAVLARLPAGEAVQVVEALPDGWSRIRIEGDGGEGFVATRLLSQ</sequence>
<evidence type="ECO:0000313" key="2">
    <source>
        <dbReference type="EMBL" id="MBL4928304.1"/>
    </source>
</evidence>
<keyword evidence="3" id="KW-1185">Reference proteome</keyword>
<dbReference type="Gene3D" id="2.30.30.40">
    <property type="entry name" value="SH3 Domains"/>
    <property type="match status" value="1"/>
</dbReference>